<feature type="repeat" description="ANK" evidence="3">
    <location>
        <begin position="155"/>
        <end position="187"/>
    </location>
</feature>
<proteinExistence type="predicted"/>
<dbReference type="Pfam" id="PF12796">
    <property type="entry name" value="Ank_2"/>
    <property type="match status" value="4"/>
</dbReference>
<dbReference type="PANTHER" id="PTHR24161">
    <property type="entry name" value="ANK_REP_REGION DOMAIN-CONTAINING PROTEIN-RELATED"/>
    <property type="match status" value="1"/>
</dbReference>
<dbReference type="InterPro" id="IPR002110">
    <property type="entry name" value="Ankyrin_rpt"/>
</dbReference>
<reference evidence="5" key="3">
    <citation type="submission" date="2025-09" db="UniProtKB">
        <authorList>
            <consortium name="Ensembl"/>
        </authorList>
    </citation>
    <scope>IDENTIFICATION</scope>
</reference>
<dbReference type="Pfam" id="PF00023">
    <property type="entry name" value="Ank"/>
    <property type="match status" value="1"/>
</dbReference>
<accession>A0A667XGK0</accession>
<dbReference type="Proteomes" id="UP000472263">
    <property type="component" value="Chromosome 24"/>
</dbReference>
<feature type="repeat" description="ANK" evidence="3">
    <location>
        <begin position="89"/>
        <end position="121"/>
    </location>
</feature>
<feature type="repeat" description="ANK" evidence="3">
    <location>
        <begin position="188"/>
        <end position="220"/>
    </location>
</feature>
<feature type="repeat" description="ANK" evidence="3">
    <location>
        <begin position="122"/>
        <end position="154"/>
    </location>
</feature>
<protein>
    <submittedName>
        <fullName evidence="5">Ankyrin repeat and SOCS box containing 2a, tandem duplicate 2</fullName>
    </submittedName>
</protein>
<keyword evidence="1" id="KW-0677">Repeat</keyword>
<name>A0A667XGK0_9TELE</name>
<dbReference type="SUPFAM" id="SSF48403">
    <property type="entry name" value="Ankyrin repeat"/>
    <property type="match status" value="2"/>
</dbReference>
<sequence length="479" mass="52454">DAEALMQLVRKRSSSLTEPSDEGWIALHEAAYYGQLQCLRILIRAQPDQVNRCDLRGQSALLLAAARQNTSCVECLLERGADPNIADKEGDTPLFKACDRSDERGVELLLRFGASVNRSCSQRATALHEAARHGQVKVCGMLLQAGADLSATNIYGIRPLFTAAQTGGVDILNFLIRKGADVNGQAADGATPLYEASKNGHVSAVETLLSHKADANRASKAGLLPLHIAAQKGRTRIVSALLPVTSQVRVRRSGVSPLHLAAERNRDDILELLIEASYDVNAQLSEERSKMYEDRRSTALYFSVYNRNLEATEMLLEAGADANLDFFNPLLVAVRRGSMEMVTLLLRFGADVNAQISTRPSSFPSALLLSLDQLPMMKLLLDHGCDAASCFRCVYGNRPHGDTAPPHRGDGPPQRCAISGPSASRRAGPVISVLLDYVGHVRLCCRLLEHLDSYSAWSETNKKQKLHQEQHERQNKELE</sequence>
<dbReference type="SMART" id="SM00248">
    <property type="entry name" value="ANK"/>
    <property type="match status" value="10"/>
</dbReference>
<reference evidence="5" key="1">
    <citation type="submission" date="2019-06" db="EMBL/GenBank/DDBJ databases">
        <authorList>
            <consortium name="Wellcome Sanger Institute Data Sharing"/>
        </authorList>
    </citation>
    <scope>NUCLEOTIDE SEQUENCE [LARGE SCALE GENOMIC DNA]</scope>
</reference>
<dbReference type="PROSITE" id="PS50088">
    <property type="entry name" value="ANK_REPEAT"/>
    <property type="match status" value="9"/>
</dbReference>
<dbReference type="PANTHER" id="PTHR24161:SF124">
    <property type="entry name" value="TRANSIENT RECEPTOR POTENTIAL CHANNEL PYREXIA"/>
    <property type="match status" value="1"/>
</dbReference>
<evidence type="ECO:0000313" key="5">
    <source>
        <dbReference type="Ensembl" id="ENSMMDP00005011599.1"/>
    </source>
</evidence>
<dbReference type="InParanoid" id="A0A667XGK0"/>
<feature type="region of interest" description="Disordered" evidence="4">
    <location>
        <begin position="403"/>
        <end position="424"/>
    </location>
</feature>
<keyword evidence="6" id="KW-1185">Reference proteome</keyword>
<feature type="repeat" description="ANK" evidence="3">
    <location>
        <begin position="253"/>
        <end position="285"/>
    </location>
</feature>
<dbReference type="PROSITE" id="PS50297">
    <property type="entry name" value="ANK_REP_REGION"/>
    <property type="match status" value="9"/>
</dbReference>
<evidence type="ECO:0000313" key="6">
    <source>
        <dbReference type="Proteomes" id="UP000472263"/>
    </source>
</evidence>
<evidence type="ECO:0000256" key="2">
    <source>
        <dbReference type="ARBA" id="ARBA00023043"/>
    </source>
</evidence>
<organism evidence="5 6">
    <name type="scientific">Myripristis murdjan</name>
    <name type="common">pinecone soldierfish</name>
    <dbReference type="NCBI Taxonomy" id="586833"/>
    <lineage>
        <taxon>Eukaryota</taxon>
        <taxon>Metazoa</taxon>
        <taxon>Chordata</taxon>
        <taxon>Craniata</taxon>
        <taxon>Vertebrata</taxon>
        <taxon>Euteleostomi</taxon>
        <taxon>Actinopterygii</taxon>
        <taxon>Neopterygii</taxon>
        <taxon>Teleostei</taxon>
        <taxon>Neoteleostei</taxon>
        <taxon>Acanthomorphata</taxon>
        <taxon>Holocentriformes</taxon>
        <taxon>Holocentridae</taxon>
        <taxon>Myripristis</taxon>
    </lineage>
</organism>
<dbReference type="InterPro" id="IPR036770">
    <property type="entry name" value="Ankyrin_rpt-contain_sf"/>
</dbReference>
<feature type="repeat" description="ANK" evidence="3">
    <location>
        <begin position="221"/>
        <end position="253"/>
    </location>
</feature>
<evidence type="ECO:0000256" key="3">
    <source>
        <dbReference type="PROSITE-ProRule" id="PRU00023"/>
    </source>
</evidence>
<feature type="repeat" description="ANK" evidence="3">
    <location>
        <begin position="295"/>
        <end position="323"/>
    </location>
</feature>
<keyword evidence="2 3" id="KW-0040">ANK repeat</keyword>
<evidence type="ECO:0000256" key="4">
    <source>
        <dbReference type="SAM" id="MobiDB-lite"/>
    </source>
</evidence>
<dbReference type="Ensembl" id="ENSMMDT00005011949.1">
    <property type="protein sequence ID" value="ENSMMDP00005011599.1"/>
    <property type="gene ID" value="ENSMMDG00005006210.1"/>
</dbReference>
<feature type="repeat" description="ANK" evidence="3">
    <location>
        <begin position="56"/>
        <end position="88"/>
    </location>
</feature>
<dbReference type="GeneTree" id="ENSGT00940000155490"/>
<dbReference type="Gene3D" id="1.25.40.20">
    <property type="entry name" value="Ankyrin repeat-containing domain"/>
    <property type="match status" value="4"/>
</dbReference>
<reference evidence="5" key="2">
    <citation type="submission" date="2025-08" db="UniProtKB">
        <authorList>
            <consortium name="Ensembl"/>
        </authorList>
    </citation>
    <scope>IDENTIFICATION</scope>
</reference>
<feature type="repeat" description="ANK" evidence="3">
    <location>
        <begin position="325"/>
        <end position="357"/>
    </location>
</feature>
<evidence type="ECO:0000256" key="1">
    <source>
        <dbReference type="ARBA" id="ARBA00022737"/>
    </source>
</evidence>
<dbReference type="PRINTS" id="PR01415">
    <property type="entry name" value="ANKYRIN"/>
</dbReference>
<dbReference type="AlphaFoldDB" id="A0A667XGK0"/>